<organism evidence="1 2">
    <name type="scientific">Nesterenkonia sandarakina</name>
    <dbReference type="NCBI Taxonomy" id="272918"/>
    <lineage>
        <taxon>Bacteria</taxon>
        <taxon>Bacillati</taxon>
        <taxon>Actinomycetota</taxon>
        <taxon>Actinomycetes</taxon>
        <taxon>Micrococcales</taxon>
        <taxon>Micrococcaceae</taxon>
        <taxon>Nesterenkonia</taxon>
    </lineage>
</organism>
<evidence type="ECO:0000313" key="2">
    <source>
        <dbReference type="Proteomes" id="UP000560069"/>
    </source>
</evidence>
<dbReference type="AlphaFoldDB" id="A0A7Z0J2L1"/>
<keyword evidence="2" id="KW-1185">Reference proteome</keyword>
<gene>
    <name evidence="1" type="ORF">HNR11_000560</name>
</gene>
<dbReference type="Proteomes" id="UP000560069">
    <property type="component" value="Unassembled WGS sequence"/>
</dbReference>
<dbReference type="EMBL" id="JACCFQ010000001">
    <property type="protein sequence ID" value="NYJ16026.1"/>
    <property type="molecule type" value="Genomic_DNA"/>
</dbReference>
<evidence type="ECO:0008006" key="3">
    <source>
        <dbReference type="Google" id="ProtNLM"/>
    </source>
</evidence>
<accession>A0A7Z0J2L1</accession>
<name>A0A7Z0J2L1_9MICC</name>
<evidence type="ECO:0000313" key="1">
    <source>
        <dbReference type="EMBL" id="NYJ16026.1"/>
    </source>
</evidence>
<dbReference type="Gene3D" id="3.30.460.40">
    <property type="match status" value="1"/>
</dbReference>
<protein>
    <recommendedName>
        <fullName evidence="3">Nucleotidyltransferase family protein</fullName>
    </recommendedName>
</protein>
<dbReference type="InterPro" id="IPR043519">
    <property type="entry name" value="NT_sf"/>
</dbReference>
<sequence>MDVFAASAAPSIPPLQTVTRLQSALSEAGIESVVGGSWLLASLGLIQTVQDWDLVIDSEAGVQGGRWVDPVPAVEQVLAAMGLRHLRRERSGIFRTSAALQVDAGDHSIDVLVGFALESQGRVVSIPARPGHMWQGLRMARPEEWLAAYRLMGRAERAEALQRHLGR</sequence>
<proteinExistence type="predicted"/>
<comment type="caution">
    <text evidence="1">The sequence shown here is derived from an EMBL/GenBank/DDBJ whole genome shotgun (WGS) entry which is preliminary data.</text>
</comment>
<dbReference type="SUPFAM" id="SSF81301">
    <property type="entry name" value="Nucleotidyltransferase"/>
    <property type="match status" value="1"/>
</dbReference>
<reference evidence="1 2" key="1">
    <citation type="submission" date="2020-07" db="EMBL/GenBank/DDBJ databases">
        <title>Sequencing the genomes of 1000 actinobacteria strains.</title>
        <authorList>
            <person name="Klenk H.-P."/>
        </authorList>
    </citation>
    <scope>NUCLEOTIDE SEQUENCE [LARGE SCALE GENOMIC DNA]</scope>
    <source>
        <strain evidence="1 2">DSM 15664</strain>
    </source>
</reference>
<dbReference type="RefSeq" id="WP_179441045.1">
    <property type="nucleotide sequence ID" value="NZ_BAAALK010000008.1"/>
</dbReference>